<dbReference type="GO" id="GO:0006897">
    <property type="term" value="P:endocytosis"/>
    <property type="evidence" value="ECO:0007669"/>
    <property type="project" value="TreeGrafter"/>
</dbReference>
<dbReference type="AlphaFoldDB" id="A0A915LCZ2"/>
<dbReference type="GO" id="GO:0030659">
    <property type="term" value="C:cytoplasmic vesicle membrane"/>
    <property type="evidence" value="ECO:0007669"/>
    <property type="project" value="TreeGrafter"/>
</dbReference>
<keyword evidence="1" id="KW-0472">Membrane</keyword>
<keyword evidence="2" id="KW-1185">Reference proteome</keyword>
<dbReference type="InterPro" id="IPR051697">
    <property type="entry name" value="Patched_domain-protein"/>
</dbReference>
<evidence type="ECO:0000313" key="2">
    <source>
        <dbReference type="Proteomes" id="UP000887565"/>
    </source>
</evidence>
<evidence type="ECO:0000256" key="1">
    <source>
        <dbReference type="SAM" id="Phobius"/>
    </source>
</evidence>
<dbReference type="PANTHER" id="PTHR10796">
    <property type="entry name" value="PATCHED-RELATED"/>
    <property type="match status" value="1"/>
</dbReference>
<organism evidence="2 3">
    <name type="scientific">Romanomermis culicivorax</name>
    <name type="common">Nematode worm</name>
    <dbReference type="NCBI Taxonomy" id="13658"/>
    <lineage>
        <taxon>Eukaryota</taxon>
        <taxon>Metazoa</taxon>
        <taxon>Ecdysozoa</taxon>
        <taxon>Nematoda</taxon>
        <taxon>Enoplea</taxon>
        <taxon>Dorylaimia</taxon>
        <taxon>Mermithida</taxon>
        <taxon>Mermithoidea</taxon>
        <taxon>Mermithidae</taxon>
        <taxon>Romanomermis</taxon>
    </lineage>
</organism>
<evidence type="ECO:0000313" key="3">
    <source>
        <dbReference type="WBParaSite" id="nRc.2.0.1.t48208-RA"/>
    </source>
</evidence>
<proteinExistence type="predicted"/>
<keyword evidence="1" id="KW-1133">Transmembrane helix</keyword>
<name>A0A915LCZ2_ROMCU</name>
<dbReference type="PANTHER" id="PTHR10796:SF92">
    <property type="entry name" value="PATCHED-RELATED, ISOFORM A"/>
    <property type="match status" value="1"/>
</dbReference>
<dbReference type="WBParaSite" id="nRc.2.0.1.t48208-RA">
    <property type="protein sequence ID" value="nRc.2.0.1.t48208-RA"/>
    <property type="gene ID" value="nRc.2.0.1.g48208"/>
</dbReference>
<feature type="transmembrane region" description="Helical" evidence="1">
    <location>
        <begin position="35"/>
        <end position="59"/>
    </location>
</feature>
<dbReference type="GO" id="GO:0005886">
    <property type="term" value="C:plasma membrane"/>
    <property type="evidence" value="ECO:0007669"/>
    <property type="project" value="TreeGrafter"/>
</dbReference>
<accession>A0A915LCZ2</accession>
<dbReference type="GO" id="GO:0018996">
    <property type="term" value="P:molting cycle, collagen and cuticulin-based cuticle"/>
    <property type="evidence" value="ECO:0007669"/>
    <property type="project" value="TreeGrafter"/>
</dbReference>
<reference evidence="3" key="1">
    <citation type="submission" date="2022-11" db="UniProtKB">
        <authorList>
            <consortium name="WormBaseParasite"/>
        </authorList>
    </citation>
    <scope>IDENTIFICATION</scope>
</reference>
<sequence length="294" mass="34917">MNYRSEICAKNNYHVPQPWLNIFFEKQFSKFILNFWAQTAAGLLYAVYLGGAVFCLVFYMDVGLQVSNLVPYRSVSHSYLNVYENFFTKCSTSAEIILANPNIDYEDNIVRRRILSAAKAFEFTNFTYKIDFWLQEFEEFTRNLNSNLDDQDDNYNGGYSKTFYHFLNNVFLATGRFRKYKEDLNFACCKKEKRKIYSNNTTLQRSYISSSRFYVQLINMGYENRSAAMHMLKDMVENYSQILGDMYIYDVSFPLAEQHDNILSVFFRPKKLDDYLKCIYRKTGRFFGDFFCHQ</sequence>
<keyword evidence="1" id="KW-0812">Transmembrane</keyword>
<dbReference type="Proteomes" id="UP000887565">
    <property type="component" value="Unplaced"/>
</dbReference>
<protein>
    <submittedName>
        <fullName evidence="3">Uncharacterized protein</fullName>
    </submittedName>
</protein>